<dbReference type="Proteomes" id="UP001233172">
    <property type="component" value="Unassembled WGS sequence"/>
</dbReference>
<gene>
    <name evidence="2" type="ORF">Bpfe_006482</name>
</gene>
<comment type="caution">
    <text evidence="2">The sequence shown here is derived from an EMBL/GenBank/DDBJ whole genome shotgun (WGS) entry which is preliminary data.</text>
</comment>
<protein>
    <submittedName>
        <fullName evidence="2">Methionine aminopeptidase 2</fullName>
    </submittedName>
</protein>
<dbReference type="AlphaFoldDB" id="A0AAD8C1Y3"/>
<feature type="compositionally biased region" description="Basic residues" evidence="1">
    <location>
        <begin position="38"/>
        <end position="48"/>
    </location>
</feature>
<reference evidence="2" key="2">
    <citation type="submission" date="2023-04" db="EMBL/GenBank/DDBJ databases">
        <authorList>
            <person name="Bu L."/>
            <person name="Lu L."/>
            <person name="Laidemitt M.R."/>
            <person name="Zhang S.M."/>
            <person name="Mutuku M."/>
            <person name="Mkoji G."/>
            <person name="Steinauer M."/>
            <person name="Loker E.S."/>
        </authorList>
    </citation>
    <scope>NUCLEOTIDE SEQUENCE</scope>
    <source>
        <strain evidence="2">KasaAsao</strain>
        <tissue evidence="2">Whole Snail</tissue>
    </source>
</reference>
<evidence type="ECO:0000256" key="1">
    <source>
        <dbReference type="SAM" id="MobiDB-lite"/>
    </source>
</evidence>
<accession>A0AAD8C1Y3</accession>
<proteinExistence type="predicted"/>
<feature type="compositionally biased region" description="Polar residues" evidence="1">
    <location>
        <begin position="51"/>
        <end position="64"/>
    </location>
</feature>
<evidence type="ECO:0000313" key="3">
    <source>
        <dbReference type="Proteomes" id="UP001233172"/>
    </source>
</evidence>
<feature type="compositionally biased region" description="Basic residues" evidence="1">
    <location>
        <begin position="97"/>
        <end position="109"/>
    </location>
</feature>
<keyword evidence="2" id="KW-0378">Hydrolase</keyword>
<sequence>MAAVKTDPCKETSKDDDSLNTGVIDELISQSENGELTKKKKKRKKKKNNNISNGETNEAENPTKSGDVELIVKGVDELKVEEEGQDGNDENAEVDGKKKKKKSKKKKGK</sequence>
<feature type="compositionally biased region" description="Basic and acidic residues" evidence="1">
    <location>
        <begin position="7"/>
        <end position="17"/>
    </location>
</feature>
<reference evidence="2" key="1">
    <citation type="journal article" date="2023" name="PLoS Negl. Trop. Dis.">
        <title>A genome sequence for Biomphalaria pfeifferi, the major vector snail for the human-infecting parasite Schistosoma mansoni.</title>
        <authorList>
            <person name="Bu L."/>
            <person name="Lu L."/>
            <person name="Laidemitt M.R."/>
            <person name="Zhang S.M."/>
            <person name="Mutuku M."/>
            <person name="Mkoji G."/>
            <person name="Steinauer M."/>
            <person name="Loker E.S."/>
        </authorList>
    </citation>
    <scope>NUCLEOTIDE SEQUENCE</scope>
    <source>
        <strain evidence="2">KasaAsao</strain>
    </source>
</reference>
<name>A0AAD8C1Y3_BIOPF</name>
<feature type="compositionally biased region" description="Acidic residues" evidence="1">
    <location>
        <begin position="83"/>
        <end position="93"/>
    </location>
</feature>
<dbReference type="GO" id="GO:0004177">
    <property type="term" value="F:aminopeptidase activity"/>
    <property type="evidence" value="ECO:0007669"/>
    <property type="project" value="UniProtKB-KW"/>
</dbReference>
<organism evidence="2 3">
    <name type="scientific">Biomphalaria pfeifferi</name>
    <name type="common">Bloodfluke planorb</name>
    <name type="synonym">Freshwater snail</name>
    <dbReference type="NCBI Taxonomy" id="112525"/>
    <lineage>
        <taxon>Eukaryota</taxon>
        <taxon>Metazoa</taxon>
        <taxon>Spiralia</taxon>
        <taxon>Lophotrochozoa</taxon>
        <taxon>Mollusca</taxon>
        <taxon>Gastropoda</taxon>
        <taxon>Heterobranchia</taxon>
        <taxon>Euthyneura</taxon>
        <taxon>Panpulmonata</taxon>
        <taxon>Hygrophila</taxon>
        <taxon>Lymnaeoidea</taxon>
        <taxon>Planorbidae</taxon>
        <taxon>Biomphalaria</taxon>
    </lineage>
</organism>
<keyword evidence="3" id="KW-1185">Reference proteome</keyword>
<keyword evidence="2" id="KW-0645">Protease</keyword>
<feature type="region of interest" description="Disordered" evidence="1">
    <location>
        <begin position="1"/>
        <end position="109"/>
    </location>
</feature>
<keyword evidence="2" id="KW-0031">Aminopeptidase</keyword>
<dbReference type="EMBL" id="JASAOG010000018">
    <property type="protein sequence ID" value="KAK0064297.1"/>
    <property type="molecule type" value="Genomic_DNA"/>
</dbReference>
<evidence type="ECO:0000313" key="2">
    <source>
        <dbReference type="EMBL" id="KAK0064297.1"/>
    </source>
</evidence>